<reference evidence="2" key="3">
    <citation type="submission" date="2025-09" db="UniProtKB">
        <authorList>
            <consortium name="Ensembl"/>
        </authorList>
    </citation>
    <scope>IDENTIFICATION</scope>
</reference>
<dbReference type="InterPro" id="IPR051291">
    <property type="entry name" value="CIMAP"/>
</dbReference>
<name>A0A8C5DES9_GOUWI</name>
<dbReference type="PANTHER" id="PTHR21580">
    <property type="entry name" value="SHIPPO-1-RELATED"/>
    <property type="match status" value="1"/>
</dbReference>
<protein>
    <submittedName>
        <fullName evidence="2">Sperm tail PG-rich repeat containing 2</fullName>
    </submittedName>
</protein>
<evidence type="ECO:0000313" key="2">
    <source>
        <dbReference type="Ensembl" id="ENSGWIP00000005865.1"/>
    </source>
</evidence>
<dbReference type="Pfam" id="PF07004">
    <property type="entry name" value="SHIPPO-rpt"/>
    <property type="match status" value="3"/>
</dbReference>
<dbReference type="Ensembl" id="ENSGWIT00000006457.1">
    <property type="protein sequence ID" value="ENSGWIP00000005865.1"/>
    <property type="gene ID" value="ENSGWIG00000003404.1"/>
</dbReference>
<reference evidence="2" key="2">
    <citation type="submission" date="2025-08" db="UniProtKB">
        <authorList>
            <consortium name="Ensembl"/>
        </authorList>
    </citation>
    <scope>IDENTIFICATION</scope>
</reference>
<dbReference type="PANTHER" id="PTHR21580:SF60">
    <property type="entry name" value="SPERM-TAIL PG-RICH REPEAT-CONTAINING PROTEIN 2"/>
    <property type="match status" value="1"/>
</dbReference>
<organism evidence="2 3">
    <name type="scientific">Gouania willdenowi</name>
    <name type="common">Blunt-snouted clingfish</name>
    <name type="synonym">Lepadogaster willdenowi</name>
    <dbReference type="NCBI Taxonomy" id="441366"/>
    <lineage>
        <taxon>Eukaryota</taxon>
        <taxon>Metazoa</taxon>
        <taxon>Chordata</taxon>
        <taxon>Craniata</taxon>
        <taxon>Vertebrata</taxon>
        <taxon>Euteleostomi</taxon>
        <taxon>Actinopterygii</taxon>
        <taxon>Neopterygii</taxon>
        <taxon>Teleostei</taxon>
        <taxon>Neoteleostei</taxon>
        <taxon>Acanthomorphata</taxon>
        <taxon>Ovalentaria</taxon>
        <taxon>Blenniimorphae</taxon>
        <taxon>Blenniiformes</taxon>
        <taxon>Gobiesocoidei</taxon>
        <taxon>Gobiesocidae</taxon>
        <taxon>Gobiesocinae</taxon>
        <taxon>Gouania</taxon>
    </lineage>
</organism>
<accession>A0A8C5DES9</accession>
<evidence type="ECO:0000256" key="1">
    <source>
        <dbReference type="SAM" id="MobiDB-lite"/>
    </source>
</evidence>
<feature type="region of interest" description="Disordered" evidence="1">
    <location>
        <begin position="186"/>
        <end position="218"/>
    </location>
</feature>
<dbReference type="InterPro" id="IPR010736">
    <property type="entry name" value="SHIPPO-rpt"/>
</dbReference>
<evidence type="ECO:0000313" key="3">
    <source>
        <dbReference type="Proteomes" id="UP000694680"/>
    </source>
</evidence>
<feature type="compositionally biased region" description="Polar residues" evidence="1">
    <location>
        <begin position="207"/>
        <end position="218"/>
    </location>
</feature>
<dbReference type="AlphaFoldDB" id="A0A8C5DES9"/>
<feature type="region of interest" description="Disordered" evidence="1">
    <location>
        <begin position="320"/>
        <end position="339"/>
    </location>
</feature>
<reference evidence="2" key="1">
    <citation type="submission" date="2020-06" db="EMBL/GenBank/DDBJ databases">
        <authorList>
            <consortium name="Wellcome Sanger Institute Data Sharing"/>
        </authorList>
    </citation>
    <scope>NUCLEOTIDE SEQUENCE [LARGE SCALE GENOMIC DNA]</scope>
</reference>
<keyword evidence="3" id="KW-1185">Reference proteome</keyword>
<proteinExistence type="predicted"/>
<dbReference type="Proteomes" id="UP000694680">
    <property type="component" value="Chromosome 9"/>
</dbReference>
<sequence length="532" mass="59155">MSAVKQFLHSAPHISSPVRGGCGLQNRSKRFDETVSEVPGPGAYDVVSVLNKDPRAQMKKIVSLHLNPSLVVDIPSIPSPGQAFGYEEDSVGVLRRQQPPSRDTTLGPAYYRPLLISATQKYKGIHFGNMTGSRSDVVVEEGPGPGQYYPEIVQETQYENVNLQKEQKERAQLFIPRYHELVPKQEEKKGVPGPGQYQIRRQFDQPDGSNGNQGKSACPFLSQSERFSSVKDESPPVGAYDDPRCAMELLRKTTGTKKSPFGISAVRFSSSREKASLPGPASYNVFEQGLARDSFKKAFLEQTSKGVFGSTAQRCTVFSNKDARDAPGPGQYEKTEDSYKKHHTAVFKSATERLVTSQLAKDTPPPNTYNVCHTFEKVNGRRLEARSEGAKQRQSCFLSAAPRENVFLKCDPNMPGPGQYDPDIKSVPKLALIPSREDRFKVLMNNNPGPASSTAYEVLRPVCVLPPTPVLWESLQSPLMLRFSSSRFSSPYLQWLKSLEQLQRDSWICFNEQLSFRRGSTCVCHAIIVVIV</sequence>